<comment type="caution">
    <text evidence="2">The sequence shown here is derived from an EMBL/GenBank/DDBJ whole genome shotgun (WGS) entry which is preliminary data.</text>
</comment>
<accession>A0AAD4KRH7</accession>
<reference evidence="2" key="1">
    <citation type="submission" date="2021-12" db="EMBL/GenBank/DDBJ databases">
        <title>Convergent genome expansion in fungi linked to evolution of root-endophyte symbiosis.</title>
        <authorList>
            <consortium name="DOE Joint Genome Institute"/>
            <person name="Ke Y.-H."/>
            <person name="Bonito G."/>
            <person name="Liao H.-L."/>
            <person name="Looney B."/>
            <person name="Rojas-Flechas A."/>
            <person name="Nash J."/>
            <person name="Hameed K."/>
            <person name="Schadt C."/>
            <person name="Martin F."/>
            <person name="Crous P.W."/>
            <person name="Miettinen O."/>
            <person name="Magnuson J.K."/>
            <person name="Labbe J."/>
            <person name="Jacobson D."/>
            <person name="Doktycz M.J."/>
            <person name="Veneault-Fourrey C."/>
            <person name="Kuo A."/>
            <person name="Mondo S."/>
            <person name="Calhoun S."/>
            <person name="Riley R."/>
            <person name="Ohm R."/>
            <person name="LaButti K."/>
            <person name="Andreopoulos B."/>
            <person name="Pangilinan J."/>
            <person name="Nolan M."/>
            <person name="Tritt A."/>
            <person name="Clum A."/>
            <person name="Lipzen A."/>
            <person name="Daum C."/>
            <person name="Barry K."/>
            <person name="Grigoriev I.V."/>
            <person name="Vilgalys R."/>
        </authorList>
    </citation>
    <scope>NUCLEOTIDE SEQUENCE</scope>
    <source>
        <strain evidence="2">PMI_201</strain>
    </source>
</reference>
<dbReference type="GeneID" id="70252512"/>
<evidence type="ECO:0000313" key="2">
    <source>
        <dbReference type="EMBL" id="KAH8693992.1"/>
    </source>
</evidence>
<organism evidence="2 3">
    <name type="scientific">Talaromyces proteolyticus</name>
    <dbReference type="NCBI Taxonomy" id="1131652"/>
    <lineage>
        <taxon>Eukaryota</taxon>
        <taxon>Fungi</taxon>
        <taxon>Dikarya</taxon>
        <taxon>Ascomycota</taxon>
        <taxon>Pezizomycotina</taxon>
        <taxon>Eurotiomycetes</taxon>
        <taxon>Eurotiomycetidae</taxon>
        <taxon>Eurotiales</taxon>
        <taxon>Trichocomaceae</taxon>
        <taxon>Talaromyces</taxon>
        <taxon>Talaromyces sect. Bacilispori</taxon>
    </lineage>
</organism>
<dbReference type="Proteomes" id="UP001201262">
    <property type="component" value="Unassembled WGS sequence"/>
</dbReference>
<feature type="region of interest" description="Disordered" evidence="1">
    <location>
        <begin position="85"/>
        <end position="109"/>
    </location>
</feature>
<gene>
    <name evidence="2" type="ORF">BGW36DRAFT_463605</name>
</gene>
<proteinExistence type="predicted"/>
<feature type="region of interest" description="Disordered" evidence="1">
    <location>
        <begin position="40"/>
        <end position="67"/>
    </location>
</feature>
<protein>
    <submittedName>
        <fullName evidence="2">Uncharacterized protein</fullName>
    </submittedName>
</protein>
<evidence type="ECO:0000313" key="3">
    <source>
        <dbReference type="Proteomes" id="UP001201262"/>
    </source>
</evidence>
<keyword evidence="3" id="KW-1185">Reference proteome</keyword>
<dbReference type="AlphaFoldDB" id="A0AAD4KRH7"/>
<dbReference type="EMBL" id="JAJTJA010000009">
    <property type="protein sequence ID" value="KAH8693992.1"/>
    <property type="molecule type" value="Genomic_DNA"/>
</dbReference>
<dbReference type="RefSeq" id="XP_046069662.1">
    <property type="nucleotide sequence ID" value="XM_046222225.1"/>
</dbReference>
<sequence>MSTRPEPASAADELFHIYLTSETEKKEPYLEVDDSTNSGAIISKLPSKSITTKGKPEPNTATELDDSDQSVKWLKNIDDAGKFSLTIKPGKKREHGETEEGGGDEDEKKTEIIQFDFEFREPSTFKFSSESSVLKKAFGDAAKDIQEPGFDDPRLYLGLKESDSKEIPLATAWTYTGLSEGSIPKFLKGLQVKPDVKLATGHRNALWINPEASLRVTVRLVFGLASLDTLNSLGLSALKINFTEADLICRKVVSAGKSGGETVPVKQGNAALSIGCKFSSPSQELDAEGVMEFAEDTISMTLLSKSEDPIAGALSWLEGLLGLENNELGFVTDLLHKEPFQGVQFRRIKLLFDTEVKVKLKSFKLDVQVSSSIGQDPQSDKKSLFLLSYTYNSSAGGLGTIRGELWEDSGITNPTLNPTYETWTDLEPFPAGTSLPPLQIKYLIPGQTIDDIPHTVPDTIERAFITLSAKEVGFGATVKAKEVSPGAAPQPYLGQIKLDASFQWDRSDFKFDLYVMTGIVPPSGSAHKDPALLTGSLMYQRSKTST</sequence>
<evidence type="ECO:0000256" key="1">
    <source>
        <dbReference type="SAM" id="MobiDB-lite"/>
    </source>
</evidence>
<feature type="compositionally biased region" description="Polar residues" evidence="1">
    <location>
        <begin position="40"/>
        <end position="52"/>
    </location>
</feature>
<name>A0AAD4KRH7_9EURO</name>